<dbReference type="Proteomes" id="UP001147752">
    <property type="component" value="Unassembled WGS sequence"/>
</dbReference>
<evidence type="ECO:0000313" key="2">
    <source>
        <dbReference type="EMBL" id="KAJ5375038.1"/>
    </source>
</evidence>
<comment type="caution">
    <text evidence="2">The sequence shown here is derived from an EMBL/GenBank/DDBJ whole genome shotgun (WGS) entry which is preliminary data.</text>
</comment>
<organism evidence="2 3">
    <name type="scientific">Penicillium concentricum</name>
    <dbReference type="NCBI Taxonomy" id="293559"/>
    <lineage>
        <taxon>Eukaryota</taxon>
        <taxon>Fungi</taxon>
        <taxon>Dikarya</taxon>
        <taxon>Ascomycota</taxon>
        <taxon>Pezizomycotina</taxon>
        <taxon>Eurotiomycetes</taxon>
        <taxon>Eurotiomycetidae</taxon>
        <taxon>Eurotiales</taxon>
        <taxon>Aspergillaceae</taxon>
        <taxon>Penicillium</taxon>
    </lineage>
</organism>
<gene>
    <name evidence="2" type="ORF">N7517_007044</name>
</gene>
<sequence>MSTCDETVWATILAPNDAVILQESRFVGPPLSDRTRRIHKRRLNRSSDQEEQHLSLSPVSSTSRFDPFVGMPEHLISLATPGILGTIWMCVTHSSNVSAWYGTSSVLLPTGLMLFIRGTSVFKTKKVKLYVGNPTIADNWDDTDGLICHAYPWVPKGYPIDRSRK</sequence>
<proteinExistence type="predicted"/>
<feature type="region of interest" description="Disordered" evidence="1">
    <location>
        <begin position="41"/>
        <end position="60"/>
    </location>
</feature>
<dbReference type="GeneID" id="81463957"/>
<dbReference type="RefSeq" id="XP_056581024.1">
    <property type="nucleotide sequence ID" value="XM_056724774.1"/>
</dbReference>
<reference evidence="2" key="2">
    <citation type="journal article" date="2023" name="IMA Fungus">
        <title>Comparative genomic study of the Penicillium genus elucidates a diverse pangenome and 15 lateral gene transfer events.</title>
        <authorList>
            <person name="Petersen C."/>
            <person name="Sorensen T."/>
            <person name="Nielsen M.R."/>
            <person name="Sondergaard T.E."/>
            <person name="Sorensen J.L."/>
            <person name="Fitzpatrick D.A."/>
            <person name="Frisvad J.C."/>
            <person name="Nielsen K.L."/>
        </authorList>
    </citation>
    <scope>NUCLEOTIDE SEQUENCE</scope>
    <source>
        <strain evidence="2">IBT 3081</strain>
    </source>
</reference>
<reference evidence="2" key="1">
    <citation type="submission" date="2022-12" db="EMBL/GenBank/DDBJ databases">
        <authorList>
            <person name="Petersen C."/>
        </authorList>
    </citation>
    <scope>NUCLEOTIDE SEQUENCE</scope>
    <source>
        <strain evidence="2">IBT 3081</strain>
    </source>
</reference>
<accession>A0A9W9VAK1</accession>
<name>A0A9W9VAK1_9EURO</name>
<dbReference type="EMBL" id="JAPZBT010000002">
    <property type="protein sequence ID" value="KAJ5375038.1"/>
    <property type="molecule type" value="Genomic_DNA"/>
</dbReference>
<dbReference type="AlphaFoldDB" id="A0A9W9VAK1"/>
<keyword evidence="3" id="KW-1185">Reference proteome</keyword>
<dbReference type="OrthoDB" id="5429780at2759"/>
<evidence type="ECO:0000313" key="3">
    <source>
        <dbReference type="Proteomes" id="UP001147752"/>
    </source>
</evidence>
<protein>
    <submittedName>
        <fullName evidence="2">Uncharacterized protein</fullName>
    </submittedName>
</protein>
<evidence type="ECO:0000256" key="1">
    <source>
        <dbReference type="SAM" id="MobiDB-lite"/>
    </source>
</evidence>